<dbReference type="SUPFAM" id="SSF56059">
    <property type="entry name" value="Glutathione synthetase ATP-binding domain-like"/>
    <property type="match status" value="1"/>
</dbReference>
<feature type="active site" evidence="13">
    <location>
        <position position="175"/>
    </location>
</feature>
<dbReference type="HAMAP" id="MF_00047">
    <property type="entry name" value="Dala_Dala_lig"/>
    <property type="match status" value="1"/>
</dbReference>
<feature type="binding site" evidence="14">
    <location>
        <position position="127"/>
    </location>
    <ligand>
        <name>ATP</name>
        <dbReference type="ChEBI" id="CHEBI:30616"/>
    </ligand>
</feature>
<feature type="binding site" evidence="14">
    <location>
        <begin position="175"/>
        <end position="176"/>
    </location>
    <ligand>
        <name>ATP</name>
        <dbReference type="ChEBI" id="CHEBI:30616"/>
    </ligand>
</feature>
<reference evidence="19" key="1">
    <citation type="submission" date="2017-08" db="EMBL/GenBank/DDBJ databases">
        <title>A dynamic microbial community with high functional redundancy inhabits the cold, oxic subseafloor aquifer.</title>
        <authorList>
            <person name="Tully B.J."/>
            <person name="Wheat C.G."/>
            <person name="Glazer B.T."/>
            <person name="Huber J.A."/>
        </authorList>
    </citation>
    <scope>NUCLEOTIDE SEQUENCE [LARGE SCALE GENOMIC DNA]</scope>
</reference>
<keyword evidence="12" id="KW-0963">Cytoplasm</keyword>
<evidence type="ECO:0000256" key="1">
    <source>
        <dbReference type="ARBA" id="ARBA00001936"/>
    </source>
</evidence>
<comment type="pathway">
    <text evidence="12">Cell wall biogenesis; peptidoglycan biosynthesis.</text>
</comment>
<dbReference type="NCBIfam" id="TIGR01205">
    <property type="entry name" value="D_ala_D_alaTIGR"/>
    <property type="match status" value="1"/>
</dbReference>
<feature type="binding site" evidence="15">
    <location>
        <position position="299"/>
    </location>
    <ligand>
        <name>Mg(2+)</name>
        <dbReference type="ChEBI" id="CHEBI:18420"/>
        <label>2</label>
    </ligand>
</feature>
<dbReference type="InterPro" id="IPR005905">
    <property type="entry name" value="D_ala_D_ala"/>
</dbReference>
<feature type="binding site" evidence="14">
    <location>
        <begin position="167"/>
        <end position="169"/>
    </location>
    <ligand>
        <name>ATP</name>
        <dbReference type="ChEBI" id="CHEBI:30616"/>
    </ligand>
</feature>
<dbReference type="PROSITE" id="PS00844">
    <property type="entry name" value="DALA_DALA_LIGASE_2"/>
    <property type="match status" value="1"/>
</dbReference>
<dbReference type="SUPFAM" id="SSF52440">
    <property type="entry name" value="PreATP-grasp domain"/>
    <property type="match status" value="1"/>
</dbReference>
<dbReference type="InterPro" id="IPR013815">
    <property type="entry name" value="ATP_grasp_subdomain_1"/>
</dbReference>
<dbReference type="PIRSF" id="PIRSF039102">
    <property type="entry name" value="Ddl/VanB"/>
    <property type="match status" value="1"/>
</dbReference>
<dbReference type="GO" id="GO:0005829">
    <property type="term" value="C:cytosol"/>
    <property type="evidence" value="ECO:0007669"/>
    <property type="project" value="TreeGrafter"/>
</dbReference>
<dbReference type="GO" id="GO:0046872">
    <property type="term" value="F:metal ion binding"/>
    <property type="evidence" value="ECO:0007669"/>
    <property type="project" value="UniProtKB-KW"/>
</dbReference>
<keyword evidence="6 16" id="KW-0067">ATP-binding</keyword>
<evidence type="ECO:0000256" key="9">
    <source>
        <dbReference type="ARBA" id="ARBA00022984"/>
    </source>
</evidence>
<dbReference type="FunFam" id="3.30.470.20:FF:000008">
    <property type="entry name" value="D-alanine--D-alanine ligase"/>
    <property type="match status" value="1"/>
</dbReference>
<comment type="caution">
    <text evidence="18">The sequence shown here is derived from an EMBL/GenBank/DDBJ whole genome shotgun (WGS) entry which is preliminary data.</text>
</comment>
<dbReference type="GO" id="GO:0008716">
    <property type="term" value="F:D-alanine-D-alanine ligase activity"/>
    <property type="evidence" value="ECO:0007669"/>
    <property type="project" value="UniProtKB-UniRule"/>
</dbReference>
<keyword evidence="5 14" id="KW-0547">Nucleotide-binding</keyword>
<dbReference type="UniPathway" id="UPA00219"/>
<evidence type="ECO:0000313" key="19">
    <source>
        <dbReference type="Proteomes" id="UP000217838"/>
    </source>
</evidence>
<dbReference type="GO" id="GO:0005524">
    <property type="term" value="F:ATP binding"/>
    <property type="evidence" value="ECO:0007669"/>
    <property type="project" value="UniProtKB-UniRule"/>
</dbReference>
<evidence type="ECO:0000256" key="4">
    <source>
        <dbReference type="ARBA" id="ARBA00022723"/>
    </source>
</evidence>
<gene>
    <name evidence="12" type="primary">ddl</name>
    <name evidence="18" type="ORF">COB11_00595</name>
</gene>
<evidence type="ECO:0000256" key="3">
    <source>
        <dbReference type="ARBA" id="ARBA00022598"/>
    </source>
</evidence>
<dbReference type="PANTHER" id="PTHR23132:SF25">
    <property type="entry name" value="D-ALANINE--D-ALANINE LIGASE A"/>
    <property type="match status" value="1"/>
</dbReference>
<feature type="active site" evidence="13">
    <location>
        <position position="310"/>
    </location>
</feature>
<comment type="function">
    <text evidence="12">Cell wall formation.</text>
</comment>
<evidence type="ECO:0000256" key="16">
    <source>
        <dbReference type="PROSITE-ProRule" id="PRU00409"/>
    </source>
</evidence>
<dbReference type="InterPro" id="IPR016185">
    <property type="entry name" value="PreATP-grasp_dom_sf"/>
</dbReference>
<comment type="catalytic activity">
    <reaction evidence="12">
        <text>2 D-alanine + ATP = D-alanyl-D-alanine + ADP + phosphate + H(+)</text>
        <dbReference type="Rhea" id="RHEA:11224"/>
        <dbReference type="ChEBI" id="CHEBI:15378"/>
        <dbReference type="ChEBI" id="CHEBI:30616"/>
        <dbReference type="ChEBI" id="CHEBI:43474"/>
        <dbReference type="ChEBI" id="CHEBI:57416"/>
        <dbReference type="ChEBI" id="CHEBI:57822"/>
        <dbReference type="ChEBI" id="CHEBI:456216"/>
        <dbReference type="EC" id="6.3.2.4"/>
    </reaction>
</comment>
<dbReference type="EC" id="6.3.2.4" evidence="12"/>
<evidence type="ECO:0000256" key="15">
    <source>
        <dbReference type="PIRSR" id="PIRSR039102-3"/>
    </source>
</evidence>
<keyword evidence="10 15" id="KW-0464">Manganese</keyword>
<protein>
    <recommendedName>
        <fullName evidence="12">D-alanine--D-alanine ligase</fullName>
        <ecNumber evidence="12">6.3.2.4</ecNumber>
    </recommendedName>
    <alternativeName>
        <fullName evidence="12">D-Ala-D-Ala ligase</fullName>
    </alternativeName>
    <alternativeName>
        <fullName evidence="12">D-alanylalanine synthetase</fullName>
    </alternativeName>
</protein>
<keyword evidence="11 12" id="KW-0961">Cell wall biogenesis/degradation</keyword>
<feature type="binding site" evidence="15">
    <location>
        <position position="301"/>
    </location>
    <ligand>
        <name>Mg(2+)</name>
        <dbReference type="ChEBI" id="CHEBI:18420"/>
        <label>2</label>
    </ligand>
</feature>
<dbReference type="InterPro" id="IPR011127">
    <property type="entry name" value="Dala_Dala_lig_N"/>
</dbReference>
<dbReference type="InterPro" id="IPR011761">
    <property type="entry name" value="ATP-grasp"/>
</dbReference>
<dbReference type="Gene3D" id="3.40.50.20">
    <property type="match status" value="1"/>
</dbReference>
<feature type="binding site" evidence="15">
    <location>
        <position position="299"/>
    </location>
    <ligand>
        <name>Mg(2+)</name>
        <dbReference type="ChEBI" id="CHEBI:18420"/>
        <label>1</label>
    </ligand>
</feature>
<dbReference type="EMBL" id="NVUU01000004">
    <property type="protein sequence ID" value="PCI96010.1"/>
    <property type="molecule type" value="Genomic_DNA"/>
</dbReference>
<evidence type="ECO:0000256" key="8">
    <source>
        <dbReference type="ARBA" id="ARBA00022960"/>
    </source>
</evidence>
<dbReference type="InterPro" id="IPR011095">
    <property type="entry name" value="Dala_Dala_lig_C"/>
</dbReference>
<comment type="cofactor">
    <cofactor evidence="1">
        <name>Mn(2+)</name>
        <dbReference type="ChEBI" id="CHEBI:29035"/>
    </cofactor>
</comment>
<sequence>MKRVGVIFGGQSVEHEVSVQSAKNIYSSLEKDLYPYLLIGITKSGSWHYINQEALEKCYESGEFFALDDHIEVLERPVDLGNLDIDIAFPIVHGAIGEDGCMQGLFKCLNVPFVGPSVIDAAVCMDKEVCKRLLEYEDILVARFFVYHDLLEVDLEKIEDSFGYPVFIKPSNSGSSLGINKAKNREELALFVKEAFCYDHKIIVEEAIDAREFECSVMGYKDPIVSLPGEVIPTHEFYSYEAKYLDNDGARFKVPAPLDQEVTESIQEIALKAYKALCCTGMARVDFLISRQGRIYLNEVNTVPGFTKISLFPKLWELSNISYSGVLSKLIQYGFERHDHDNLLKKNIDRRVFELQTS</sequence>
<feature type="active site" evidence="13">
    <location>
        <position position="14"/>
    </location>
</feature>
<dbReference type="Gene3D" id="3.30.470.20">
    <property type="entry name" value="ATP-grasp fold, B domain"/>
    <property type="match status" value="1"/>
</dbReference>
<evidence type="ECO:0000256" key="10">
    <source>
        <dbReference type="ARBA" id="ARBA00023211"/>
    </source>
</evidence>
<dbReference type="PROSITE" id="PS00843">
    <property type="entry name" value="DALA_DALA_LIGASE_1"/>
    <property type="match status" value="1"/>
</dbReference>
<keyword evidence="4 15" id="KW-0479">Metal-binding</keyword>
<feature type="binding site" evidence="14">
    <location>
        <begin position="298"/>
        <end position="299"/>
    </location>
    <ligand>
        <name>ATP</name>
        <dbReference type="ChEBI" id="CHEBI:30616"/>
    </ligand>
</feature>
<name>A0A2A4YN18_UNCAE</name>
<evidence type="ECO:0000256" key="7">
    <source>
        <dbReference type="ARBA" id="ARBA00022842"/>
    </source>
</evidence>
<dbReference type="NCBIfam" id="NF002528">
    <property type="entry name" value="PRK01966.1-4"/>
    <property type="match status" value="1"/>
</dbReference>
<evidence type="ECO:0000256" key="6">
    <source>
        <dbReference type="ARBA" id="ARBA00022840"/>
    </source>
</evidence>
<keyword evidence="8 12" id="KW-0133">Cell shape</keyword>
<dbReference type="GO" id="GO:0008360">
    <property type="term" value="P:regulation of cell shape"/>
    <property type="evidence" value="ECO:0007669"/>
    <property type="project" value="UniProtKB-KW"/>
</dbReference>
<evidence type="ECO:0000256" key="2">
    <source>
        <dbReference type="ARBA" id="ARBA00010871"/>
    </source>
</evidence>
<feature type="domain" description="ATP-grasp" evidence="17">
    <location>
        <begin position="131"/>
        <end position="332"/>
    </location>
</feature>
<keyword evidence="9 12" id="KW-0573">Peptidoglycan synthesis</keyword>
<evidence type="ECO:0000256" key="14">
    <source>
        <dbReference type="PIRSR" id="PIRSR039102-2"/>
    </source>
</evidence>
<evidence type="ECO:0000256" key="12">
    <source>
        <dbReference type="HAMAP-Rule" id="MF_00047"/>
    </source>
</evidence>
<accession>A0A2A4YN18</accession>
<evidence type="ECO:0000256" key="13">
    <source>
        <dbReference type="PIRSR" id="PIRSR039102-1"/>
    </source>
</evidence>
<dbReference type="Pfam" id="PF07478">
    <property type="entry name" value="Dala_Dala_lig_C"/>
    <property type="match status" value="1"/>
</dbReference>
<evidence type="ECO:0000256" key="11">
    <source>
        <dbReference type="ARBA" id="ARBA00023316"/>
    </source>
</evidence>
<dbReference type="Pfam" id="PF01820">
    <property type="entry name" value="Dala_Dala_lig_N"/>
    <property type="match status" value="1"/>
</dbReference>
<feature type="binding site" evidence="14">
    <location>
        <begin position="205"/>
        <end position="212"/>
    </location>
    <ligand>
        <name>ATP</name>
        <dbReference type="ChEBI" id="CHEBI:30616"/>
    </ligand>
</feature>
<dbReference type="AlphaFoldDB" id="A0A2A4YN18"/>
<keyword evidence="7 15" id="KW-0460">Magnesium</keyword>
<feature type="binding site" evidence="15">
    <location>
        <position position="286"/>
    </location>
    <ligand>
        <name>Mg(2+)</name>
        <dbReference type="ChEBI" id="CHEBI:18420"/>
        <label>1</label>
    </ligand>
</feature>
<dbReference type="Gene3D" id="3.30.1490.20">
    <property type="entry name" value="ATP-grasp fold, A domain"/>
    <property type="match status" value="1"/>
</dbReference>
<evidence type="ECO:0000313" key="18">
    <source>
        <dbReference type="EMBL" id="PCI96010.1"/>
    </source>
</evidence>
<evidence type="ECO:0000259" key="17">
    <source>
        <dbReference type="PROSITE" id="PS50975"/>
    </source>
</evidence>
<dbReference type="GO" id="GO:0009252">
    <property type="term" value="P:peptidoglycan biosynthetic process"/>
    <property type="evidence" value="ECO:0007669"/>
    <property type="project" value="UniProtKB-UniRule"/>
</dbReference>
<comment type="similarity">
    <text evidence="2 12">Belongs to the D-alanine--D-alanine ligase family.</text>
</comment>
<dbReference type="InterPro" id="IPR000291">
    <property type="entry name" value="D-Ala_lig_Van_CS"/>
</dbReference>
<dbReference type="PROSITE" id="PS50975">
    <property type="entry name" value="ATP_GRASP"/>
    <property type="match status" value="1"/>
</dbReference>
<dbReference type="PANTHER" id="PTHR23132">
    <property type="entry name" value="D-ALANINE--D-ALANINE LIGASE"/>
    <property type="match status" value="1"/>
</dbReference>
<dbReference type="Proteomes" id="UP000217838">
    <property type="component" value="Unassembled WGS sequence"/>
</dbReference>
<comment type="subcellular location">
    <subcellularLocation>
        <location evidence="12">Cytoplasm</location>
    </subcellularLocation>
</comment>
<organism evidence="18 19">
    <name type="scientific">Aerophobetes bacterium</name>
    <dbReference type="NCBI Taxonomy" id="2030807"/>
    <lineage>
        <taxon>Bacteria</taxon>
        <taxon>Candidatus Aerophobota</taxon>
    </lineage>
</organism>
<proteinExistence type="inferred from homology"/>
<keyword evidence="3 12" id="KW-0436">Ligase</keyword>
<comment type="cofactor">
    <cofactor evidence="15">
        <name>Mg(2+)</name>
        <dbReference type="ChEBI" id="CHEBI:18420"/>
    </cofactor>
    <cofactor evidence="15">
        <name>Mn(2+)</name>
        <dbReference type="ChEBI" id="CHEBI:29035"/>
    </cofactor>
    <text evidence="15">Binds 2 magnesium or manganese ions per subunit.</text>
</comment>
<dbReference type="GO" id="GO:0071555">
    <property type="term" value="P:cell wall organization"/>
    <property type="evidence" value="ECO:0007669"/>
    <property type="project" value="UniProtKB-KW"/>
</dbReference>
<evidence type="ECO:0000256" key="5">
    <source>
        <dbReference type="ARBA" id="ARBA00022741"/>
    </source>
</evidence>